<dbReference type="AlphaFoldDB" id="A0A1U8Q9W1"/>
<dbReference type="InterPro" id="IPR013103">
    <property type="entry name" value="RVT_2"/>
</dbReference>
<dbReference type="InterPro" id="IPR043502">
    <property type="entry name" value="DNA/RNA_pol_sf"/>
</dbReference>
<gene>
    <name evidence="3" type="primary">LOC109115723</name>
</gene>
<reference evidence="3" key="1">
    <citation type="submission" date="2025-08" db="UniProtKB">
        <authorList>
            <consortium name="RefSeq"/>
        </authorList>
    </citation>
    <scope>IDENTIFICATION</scope>
</reference>
<organism evidence="2 3">
    <name type="scientific">Nelumbo nucifera</name>
    <name type="common">Sacred lotus</name>
    <dbReference type="NCBI Taxonomy" id="4432"/>
    <lineage>
        <taxon>Eukaryota</taxon>
        <taxon>Viridiplantae</taxon>
        <taxon>Streptophyta</taxon>
        <taxon>Embryophyta</taxon>
        <taxon>Tracheophyta</taxon>
        <taxon>Spermatophyta</taxon>
        <taxon>Magnoliopsida</taxon>
        <taxon>Proteales</taxon>
        <taxon>Nelumbonaceae</taxon>
        <taxon>Nelumbo</taxon>
    </lineage>
</organism>
<dbReference type="STRING" id="4432.A0A1U8Q9W1"/>
<dbReference type="InParanoid" id="A0A1U8Q9W1"/>
<dbReference type="PANTHER" id="PTHR11439">
    <property type="entry name" value="GAG-POL-RELATED RETROTRANSPOSON"/>
    <property type="match status" value="1"/>
</dbReference>
<feature type="domain" description="Reverse transcriptase Ty1/copia-type" evidence="1">
    <location>
        <begin position="14"/>
        <end position="210"/>
    </location>
</feature>
<sequence length="321" mass="36137">MLQSASCSKRIHLRVGLDYDEIFSLIVEPTTIRLVLSLVVSFDWELHQLDVNNTFLNGIIHEEVCMKQPTGFVDLPHPDYVCKLSHSSMGLSRPHGPSLHASVTTYSPWDFLSPKLTPLFFLRRGANLVLLLVYVDDILLTRPNPTLIITLVSQLSTQFALKDLDAAHYFLGLELHRCKEGIHVNQHKYIHDLLHQTSLHEAKPIATPMAASTKLDATSGEVLTDPTQFRSVVGALQYVTLTRTNISFSVNKICQFLKNPTFEHWIAAKCILRYLKGTISHSLSFQPTSHSLVAFSDADWANCLVDWHSHSGVCMFLVAMY</sequence>
<dbReference type="RefSeq" id="XP_019055578.1">
    <property type="nucleotide sequence ID" value="XM_019200033.1"/>
</dbReference>
<proteinExistence type="predicted"/>
<dbReference type="SUPFAM" id="SSF56672">
    <property type="entry name" value="DNA/RNA polymerases"/>
    <property type="match status" value="1"/>
</dbReference>
<evidence type="ECO:0000313" key="2">
    <source>
        <dbReference type="Proteomes" id="UP000189703"/>
    </source>
</evidence>
<evidence type="ECO:0000313" key="3">
    <source>
        <dbReference type="RefSeq" id="XP_019055578.1"/>
    </source>
</evidence>
<dbReference type="Pfam" id="PF07727">
    <property type="entry name" value="RVT_2"/>
    <property type="match status" value="1"/>
</dbReference>
<evidence type="ECO:0000259" key="1">
    <source>
        <dbReference type="Pfam" id="PF07727"/>
    </source>
</evidence>
<dbReference type="GeneID" id="109115723"/>
<dbReference type="OrthoDB" id="1645289at2759"/>
<dbReference type="Proteomes" id="UP000189703">
    <property type="component" value="Unplaced"/>
</dbReference>
<dbReference type="PANTHER" id="PTHR11439:SF455">
    <property type="entry name" value="RLK (RECEPTOR-LIKE PROTEIN KINASE) 8, PUTATIVE-RELATED"/>
    <property type="match status" value="1"/>
</dbReference>
<protein>
    <submittedName>
        <fullName evidence="3">Uncharacterized protein LOC109115723</fullName>
    </submittedName>
</protein>
<name>A0A1U8Q9W1_NELNU</name>
<keyword evidence="2" id="KW-1185">Reference proteome</keyword>
<accession>A0A1U8Q9W1</accession>
<dbReference type="KEGG" id="nnu:109115723"/>